<accession>A0A8X6IHW5</accession>
<evidence type="ECO:0000313" key="3">
    <source>
        <dbReference type="Proteomes" id="UP000887116"/>
    </source>
</evidence>
<dbReference type="Proteomes" id="UP000887116">
    <property type="component" value="Unassembled WGS sequence"/>
</dbReference>
<evidence type="ECO:0000256" key="1">
    <source>
        <dbReference type="SAM" id="MobiDB-lite"/>
    </source>
</evidence>
<dbReference type="Gene3D" id="3.30.420.10">
    <property type="entry name" value="Ribonuclease H-like superfamily/Ribonuclease H"/>
    <property type="match status" value="1"/>
</dbReference>
<feature type="region of interest" description="Disordered" evidence="1">
    <location>
        <begin position="29"/>
        <end position="49"/>
    </location>
</feature>
<protein>
    <submittedName>
        <fullName evidence="2">Uncharacterized protein</fullName>
    </submittedName>
</protein>
<sequence length="87" mass="9795">MTELRYINILSDHLYTFMSCANPGCGQFPQDNAPPHRSTELPSGLRSTSGFRTLSCPPNSLAMNIIENIWEALQHAPLRRFPPLRTP</sequence>
<dbReference type="EMBL" id="BMAO01035664">
    <property type="protein sequence ID" value="GFR05070.1"/>
    <property type="molecule type" value="Genomic_DNA"/>
</dbReference>
<dbReference type="GO" id="GO:0003676">
    <property type="term" value="F:nucleic acid binding"/>
    <property type="evidence" value="ECO:0007669"/>
    <property type="project" value="InterPro"/>
</dbReference>
<reference evidence="2" key="1">
    <citation type="submission" date="2020-07" db="EMBL/GenBank/DDBJ databases">
        <title>Multicomponent nature underlies the extraordinary mechanical properties of spider dragline silk.</title>
        <authorList>
            <person name="Kono N."/>
            <person name="Nakamura H."/>
            <person name="Mori M."/>
            <person name="Yoshida Y."/>
            <person name="Ohtoshi R."/>
            <person name="Malay A.D."/>
            <person name="Moran D.A.P."/>
            <person name="Tomita M."/>
            <person name="Numata K."/>
            <person name="Arakawa K."/>
        </authorList>
    </citation>
    <scope>NUCLEOTIDE SEQUENCE</scope>
</reference>
<comment type="caution">
    <text evidence="2">The sequence shown here is derived from an EMBL/GenBank/DDBJ whole genome shotgun (WGS) entry which is preliminary data.</text>
</comment>
<dbReference type="AlphaFoldDB" id="A0A8X6IHW5"/>
<gene>
    <name evidence="2" type="ORF">TNCT_384771</name>
</gene>
<name>A0A8X6IHW5_TRICU</name>
<proteinExistence type="predicted"/>
<dbReference type="InterPro" id="IPR036397">
    <property type="entry name" value="RNaseH_sf"/>
</dbReference>
<keyword evidence="3" id="KW-1185">Reference proteome</keyword>
<evidence type="ECO:0000313" key="2">
    <source>
        <dbReference type="EMBL" id="GFR05070.1"/>
    </source>
</evidence>
<organism evidence="2 3">
    <name type="scientific">Trichonephila clavata</name>
    <name type="common">Joro spider</name>
    <name type="synonym">Nephila clavata</name>
    <dbReference type="NCBI Taxonomy" id="2740835"/>
    <lineage>
        <taxon>Eukaryota</taxon>
        <taxon>Metazoa</taxon>
        <taxon>Ecdysozoa</taxon>
        <taxon>Arthropoda</taxon>
        <taxon>Chelicerata</taxon>
        <taxon>Arachnida</taxon>
        <taxon>Araneae</taxon>
        <taxon>Araneomorphae</taxon>
        <taxon>Entelegynae</taxon>
        <taxon>Araneoidea</taxon>
        <taxon>Nephilidae</taxon>
        <taxon>Trichonephila</taxon>
    </lineage>
</organism>